<evidence type="ECO:0000313" key="11">
    <source>
        <dbReference type="Proteomes" id="UP000729290"/>
    </source>
</evidence>
<dbReference type="HAMAP" id="MF_00336">
    <property type="entry name" value="BioD"/>
    <property type="match status" value="1"/>
</dbReference>
<comment type="subunit">
    <text evidence="9">Homodimer.</text>
</comment>
<comment type="function">
    <text evidence="9">Catalyzes a mechanistically unusual reaction, the ATP-dependent insertion of CO2 between the N7 and N8 nitrogen atoms of 7,8-diaminopelargonic acid (DAPA, also called 7,8-diammoniononanoate) to form a ureido ring.</text>
</comment>
<keyword evidence="2 9" id="KW-0436">Ligase</keyword>
<comment type="pathway">
    <text evidence="9">Cofactor biosynthesis; biotin biosynthesis; biotin from 7,8-diaminononanoate: step 1/2.</text>
</comment>
<comment type="catalytic activity">
    <reaction evidence="9">
        <text>(7R,8S)-7,8-diammoniononanoate + CO2 + ATP = (4R,5S)-dethiobiotin + ADP + phosphate + 3 H(+)</text>
        <dbReference type="Rhea" id="RHEA:15805"/>
        <dbReference type="ChEBI" id="CHEBI:15378"/>
        <dbReference type="ChEBI" id="CHEBI:16526"/>
        <dbReference type="ChEBI" id="CHEBI:30616"/>
        <dbReference type="ChEBI" id="CHEBI:43474"/>
        <dbReference type="ChEBI" id="CHEBI:149469"/>
        <dbReference type="ChEBI" id="CHEBI:149473"/>
        <dbReference type="ChEBI" id="CHEBI:456216"/>
        <dbReference type="EC" id="6.3.3.3"/>
    </reaction>
</comment>
<feature type="binding site" evidence="9">
    <location>
        <position position="56"/>
    </location>
    <ligand>
        <name>ATP</name>
        <dbReference type="ChEBI" id="CHEBI:30616"/>
    </ligand>
</feature>
<dbReference type="PANTHER" id="PTHR43210:SF2">
    <property type="entry name" value="ATP-DEPENDENT DETHIOBIOTIN SYNTHETASE BIOD 2"/>
    <property type="match status" value="1"/>
</dbReference>
<organism evidence="10 11">
    <name type="scientific">Anaerotignum lactatifermentans</name>
    <dbReference type="NCBI Taxonomy" id="160404"/>
    <lineage>
        <taxon>Bacteria</taxon>
        <taxon>Bacillati</taxon>
        <taxon>Bacillota</taxon>
        <taxon>Clostridia</taxon>
        <taxon>Lachnospirales</taxon>
        <taxon>Anaerotignaceae</taxon>
        <taxon>Anaerotignum</taxon>
    </lineage>
</organism>
<evidence type="ECO:0000256" key="3">
    <source>
        <dbReference type="ARBA" id="ARBA00022723"/>
    </source>
</evidence>
<name>A0ABS2G8A2_9FIRM</name>
<proteinExistence type="inferred from homology"/>
<comment type="caution">
    <text evidence="9">Lacks conserved residue(s) required for the propagation of feature annotation.</text>
</comment>
<feature type="binding site" evidence="9">
    <location>
        <begin position="180"/>
        <end position="181"/>
    </location>
    <ligand>
        <name>ATP</name>
        <dbReference type="ChEBI" id="CHEBI:30616"/>
    </ligand>
</feature>
<evidence type="ECO:0000256" key="5">
    <source>
        <dbReference type="ARBA" id="ARBA00022756"/>
    </source>
</evidence>
<dbReference type="Proteomes" id="UP000729290">
    <property type="component" value="Unassembled WGS sequence"/>
</dbReference>
<keyword evidence="6 9" id="KW-0067">ATP-binding</keyword>
<evidence type="ECO:0000256" key="8">
    <source>
        <dbReference type="ARBA" id="ARBA00047386"/>
    </source>
</evidence>
<keyword evidence="4 9" id="KW-0547">Nucleotide-binding</keyword>
<feature type="binding site" evidence="9">
    <location>
        <begin position="13"/>
        <end position="18"/>
    </location>
    <ligand>
        <name>ATP</name>
        <dbReference type="ChEBI" id="CHEBI:30616"/>
    </ligand>
</feature>
<dbReference type="EMBL" id="JACSNV010000006">
    <property type="protein sequence ID" value="MBM6877689.1"/>
    <property type="molecule type" value="Genomic_DNA"/>
</dbReference>
<evidence type="ECO:0000256" key="1">
    <source>
        <dbReference type="ARBA" id="ARBA00022490"/>
    </source>
</evidence>
<comment type="catalytic activity">
    <reaction evidence="8">
        <text>(7R,8S)-8-amino-7-(carboxyamino)nonanoate + ATP = (4R,5S)-dethiobiotin + ADP + phosphate + H(+)</text>
        <dbReference type="Rhea" id="RHEA:63684"/>
        <dbReference type="ChEBI" id="CHEBI:15378"/>
        <dbReference type="ChEBI" id="CHEBI:30616"/>
        <dbReference type="ChEBI" id="CHEBI:43474"/>
        <dbReference type="ChEBI" id="CHEBI:149470"/>
        <dbReference type="ChEBI" id="CHEBI:149473"/>
        <dbReference type="ChEBI" id="CHEBI:456216"/>
    </reaction>
</comment>
<keyword evidence="1 9" id="KW-0963">Cytoplasm</keyword>
<evidence type="ECO:0000256" key="4">
    <source>
        <dbReference type="ARBA" id="ARBA00022741"/>
    </source>
</evidence>
<dbReference type="Gene3D" id="3.40.50.300">
    <property type="entry name" value="P-loop containing nucleotide triphosphate hydrolases"/>
    <property type="match status" value="1"/>
</dbReference>
<feature type="binding site" evidence="9">
    <location>
        <position position="56"/>
    </location>
    <ligand>
        <name>Mg(2+)</name>
        <dbReference type="ChEBI" id="CHEBI:18420"/>
    </ligand>
</feature>
<sequence>MGKKIFIVGTGTDVGKTYITGLILKKLKENGISAAYYKAAMSGNQRRQDGSLIPGDGVFVKNMSGIGQSLEEMCPYVYEAAVSPHLAAQLEGTSVSLEGVKEGFASVLEKYDYVAMEGSGGILCPIRMEKEEIWLEDIIKSLGLSCILVADAGLGVINNVGLTAAYLKMRNISLKGIIFNHYLPGSIMQEDNIRMCESLTGTKVIACVKDGDENLNLSLDALCGLFEEGKKL</sequence>
<feature type="binding site" evidence="9">
    <location>
        <position position="117"/>
    </location>
    <ligand>
        <name>Mg(2+)</name>
        <dbReference type="ChEBI" id="CHEBI:18420"/>
    </ligand>
</feature>
<evidence type="ECO:0000256" key="2">
    <source>
        <dbReference type="ARBA" id="ARBA00022598"/>
    </source>
</evidence>
<feature type="binding site" evidence="9">
    <location>
        <position position="17"/>
    </location>
    <ligand>
        <name>Mg(2+)</name>
        <dbReference type="ChEBI" id="CHEBI:18420"/>
    </ligand>
</feature>
<evidence type="ECO:0000256" key="7">
    <source>
        <dbReference type="ARBA" id="ARBA00022842"/>
    </source>
</evidence>
<comment type="caution">
    <text evidence="10">The sequence shown here is derived from an EMBL/GenBank/DDBJ whole genome shotgun (WGS) entry which is preliminary data.</text>
</comment>
<evidence type="ECO:0000256" key="9">
    <source>
        <dbReference type="HAMAP-Rule" id="MF_00336"/>
    </source>
</evidence>
<dbReference type="EC" id="6.3.3.3" evidence="9"/>
<comment type="cofactor">
    <cofactor evidence="9">
        <name>Mg(2+)</name>
        <dbReference type="ChEBI" id="CHEBI:18420"/>
    </cofactor>
</comment>
<feature type="active site" evidence="9">
    <location>
        <position position="38"/>
    </location>
</feature>
<dbReference type="InterPro" id="IPR027417">
    <property type="entry name" value="P-loop_NTPase"/>
</dbReference>
<dbReference type="PIRSF" id="PIRSF006755">
    <property type="entry name" value="DTB_synth"/>
    <property type="match status" value="1"/>
</dbReference>
<dbReference type="PANTHER" id="PTHR43210">
    <property type="entry name" value="DETHIOBIOTIN SYNTHETASE"/>
    <property type="match status" value="1"/>
</dbReference>
<feature type="binding site" evidence="9">
    <location>
        <position position="42"/>
    </location>
    <ligand>
        <name>substrate</name>
    </ligand>
</feature>
<dbReference type="Pfam" id="PF13500">
    <property type="entry name" value="AAA_26"/>
    <property type="match status" value="1"/>
</dbReference>
<dbReference type="CDD" id="cd03109">
    <property type="entry name" value="DTBS"/>
    <property type="match status" value="1"/>
</dbReference>
<keyword evidence="7 9" id="KW-0460">Magnesium</keyword>
<evidence type="ECO:0000256" key="6">
    <source>
        <dbReference type="ARBA" id="ARBA00022840"/>
    </source>
</evidence>
<keyword evidence="5 9" id="KW-0093">Biotin biosynthesis</keyword>
<accession>A0ABS2G8A2</accession>
<gene>
    <name evidence="9 10" type="primary">bioD</name>
    <name evidence="10" type="ORF">H9X83_05885</name>
</gene>
<evidence type="ECO:0000313" key="10">
    <source>
        <dbReference type="EMBL" id="MBM6877689.1"/>
    </source>
</evidence>
<dbReference type="SUPFAM" id="SSF52540">
    <property type="entry name" value="P-loop containing nucleoside triphosphate hydrolases"/>
    <property type="match status" value="1"/>
</dbReference>
<dbReference type="GO" id="GO:0004141">
    <property type="term" value="F:dethiobiotin synthase activity"/>
    <property type="evidence" value="ECO:0007669"/>
    <property type="project" value="UniProtKB-EC"/>
</dbReference>
<comment type="subcellular location">
    <subcellularLocation>
        <location evidence="9">Cytoplasm</location>
    </subcellularLocation>
</comment>
<protein>
    <recommendedName>
        <fullName evidence="9">ATP-dependent dethiobiotin synthetase BioD</fullName>
        <ecNumber evidence="9">6.3.3.3</ecNumber>
    </recommendedName>
    <alternativeName>
        <fullName evidence="9">DTB synthetase</fullName>
        <shortName evidence="9">DTBS</shortName>
    </alternativeName>
    <alternativeName>
        <fullName evidence="9">Dethiobiotin synthase</fullName>
    </alternativeName>
</protein>
<feature type="binding site" evidence="9">
    <location>
        <begin position="117"/>
        <end position="120"/>
    </location>
    <ligand>
        <name>ATP</name>
        <dbReference type="ChEBI" id="CHEBI:30616"/>
    </ligand>
</feature>
<keyword evidence="11" id="KW-1185">Reference proteome</keyword>
<dbReference type="NCBIfam" id="TIGR00347">
    <property type="entry name" value="bioD"/>
    <property type="match status" value="1"/>
</dbReference>
<keyword evidence="3 9" id="KW-0479">Metal-binding</keyword>
<dbReference type="InterPro" id="IPR004472">
    <property type="entry name" value="DTB_synth_BioD"/>
</dbReference>
<comment type="similarity">
    <text evidence="9">Belongs to the dethiobiotin synthetase family.</text>
</comment>
<reference evidence="10 11" key="1">
    <citation type="journal article" date="2021" name="Sci. Rep.">
        <title>The distribution of antibiotic resistance genes in chicken gut microbiota commensals.</title>
        <authorList>
            <person name="Juricova H."/>
            <person name="Matiasovicova J."/>
            <person name="Kubasova T."/>
            <person name="Cejkova D."/>
            <person name="Rychlik I."/>
        </authorList>
    </citation>
    <scope>NUCLEOTIDE SEQUENCE [LARGE SCALE GENOMIC DNA]</scope>
    <source>
        <strain evidence="10 11">An431b</strain>
    </source>
</reference>
<dbReference type="RefSeq" id="WP_205132654.1">
    <property type="nucleotide sequence ID" value="NZ_JACSNT010000002.1"/>
</dbReference>